<evidence type="ECO:0000256" key="7">
    <source>
        <dbReference type="ARBA" id="ARBA00023136"/>
    </source>
</evidence>
<name>A0A537JJI3_9BACT</name>
<feature type="transmembrane region" description="Helical" evidence="8">
    <location>
        <begin position="7"/>
        <end position="31"/>
    </location>
</feature>
<organism evidence="10 11">
    <name type="scientific">Candidatus Segetimicrobium genomatis</name>
    <dbReference type="NCBI Taxonomy" id="2569760"/>
    <lineage>
        <taxon>Bacteria</taxon>
        <taxon>Bacillati</taxon>
        <taxon>Candidatus Sysuimicrobiota</taxon>
        <taxon>Candidatus Sysuimicrobiia</taxon>
        <taxon>Candidatus Sysuimicrobiales</taxon>
        <taxon>Candidatus Segetimicrobiaceae</taxon>
        <taxon>Candidatus Segetimicrobium</taxon>
    </lineage>
</organism>
<proteinExistence type="inferred from homology"/>
<dbReference type="Proteomes" id="UP000320048">
    <property type="component" value="Unassembled WGS sequence"/>
</dbReference>
<dbReference type="PROSITE" id="PS50928">
    <property type="entry name" value="ABC_TM1"/>
    <property type="match status" value="1"/>
</dbReference>
<feature type="transmembrane region" description="Helical" evidence="8">
    <location>
        <begin position="56"/>
        <end position="84"/>
    </location>
</feature>
<evidence type="ECO:0000313" key="10">
    <source>
        <dbReference type="EMBL" id="TMI83698.1"/>
    </source>
</evidence>
<comment type="similarity">
    <text evidence="8">Belongs to the binding-protein-dependent transport system permease family.</text>
</comment>
<dbReference type="InterPro" id="IPR000515">
    <property type="entry name" value="MetI-like"/>
</dbReference>
<feature type="domain" description="ABC transmembrane type-1" evidence="9">
    <location>
        <begin position="62"/>
        <end position="251"/>
    </location>
</feature>
<keyword evidence="5 8" id="KW-0812">Transmembrane</keyword>
<dbReference type="Pfam" id="PF00528">
    <property type="entry name" value="BPD_transp_1"/>
    <property type="match status" value="1"/>
</dbReference>
<dbReference type="Gene3D" id="1.10.3720.10">
    <property type="entry name" value="MetI-like"/>
    <property type="match status" value="1"/>
</dbReference>
<comment type="subcellular location">
    <subcellularLocation>
        <location evidence="1">Cell inner membrane</location>
        <topology evidence="1">Multi-pass membrane protein</topology>
    </subcellularLocation>
    <subcellularLocation>
        <location evidence="8">Cell membrane</location>
        <topology evidence="8">Multi-pass membrane protein</topology>
    </subcellularLocation>
</comment>
<feature type="transmembrane region" description="Helical" evidence="8">
    <location>
        <begin position="96"/>
        <end position="116"/>
    </location>
</feature>
<dbReference type="GO" id="GO:0005886">
    <property type="term" value="C:plasma membrane"/>
    <property type="evidence" value="ECO:0007669"/>
    <property type="project" value="UniProtKB-SubCell"/>
</dbReference>
<dbReference type="PANTHER" id="PTHR43357">
    <property type="entry name" value="INNER MEMBRANE ABC TRANSPORTER PERMEASE PROTEIN YDCV"/>
    <property type="match status" value="1"/>
</dbReference>
<evidence type="ECO:0000259" key="9">
    <source>
        <dbReference type="PROSITE" id="PS50928"/>
    </source>
</evidence>
<feature type="transmembrane region" description="Helical" evidence="8">
    <location>
        <begin position="228"/>
        <end position="255"/>
    </location>
</feature>
<gene>
    <name evidence="10" type="ORF">E6H04_02450</name>
</gene>
<feature type="transmembrane region" description="Helical" evidence="8">
    <location>
        <begin position="128"/>
        <end position="156"/>
    </location>
</feature>
<evidence type="ECO:0000313" key="11">
    <source>
        <dbReference type="Proteomes" id="UP000320048"/>
    </source>
</evidence>
<keyword evidence="3" id="KW-1003">Cell membrane</keyword>
<dbReference type="PANTHER" id="PTHR43357:SF4">
    <property type="entry name" value="INNER MEMBRANE ABC TRANSPORTER PERMEASE PROTEIN YDCV"/>
    <property type="match status" value="1"/>
</dbReference>
<comment type="caution">
    <text evidence="10">The sequence shown here is derived from an EMBL/GenBank/DDBJ whole genome shotgun (WGS) entry which is preliminary data.</text>
</comment>
<evidence type="ECO:0000256" key="1">
    <source>
        <dbReference type="ARBA" id="ARBA00004429"/>
    </source>
</evidence>
<dbReference type="GO" id="GO:0055085">
    <property type="term" value="P:transmembrane transport"/>
    <property type="evidence" value="ECO:0007669"/>
    <property type="project" value="InterPro"/>
</dbReference>
<evidence type="ECO:0000256" key="4">
    <source>
        <dbReference type="ARBA" id="ARBA00022519"/>
    </source>
</evidence>
<evidence type="ECO:0000256" key="2">
    <source>
        <dbReference type="ARBA" id="ARBA00022448"/>
    </source>
</evidence>
<protein>
    <submittedName>
        <fullName evidence="10">ABC transporter permease</fullName>
    </submittedName>
</protein>
<keyword evidence="7 8" id="KW-0472">Membrane</keyword>
<keyword evidence="2 8" id="KW-0813">Transport</keyword>
<evidence type="ECO:0000256" key="3">
    <source>
        <dbReference type="ARBA" id="ARBA00022475"/>
    </source>
</evidence>
<accession>A0A537JJI3</accession>
<evidence type="ECO:0000256" key="8">
    <source>
        <dbReference type="RuleBase" id="RU363032"/>
    </source>
</evidence>
<dbReference type="EMBL" id="VBAO01000064">
    <property type="protein sequence ID" value="TMI83698.1"/>
    <property type="molecule type" value="Genomic_DNA"/>
</dbReference>
<dbReference type="AlphaFoldDB" id="A0A537JJI3"/>
<dbReference type="CDD" id="cd06261">
    <property type="entry name" value="TM_PBP2"/>
    <property type="match status" value="1"/>
</dbReference>
<keyword evidence="6 8" id="KW-1133">Transmembrane helix</keyword>
<dbReference type="InterPro" id="IPR035906">
    <property type="entry name" value="MetI-like_sf"/>
</dbReference>
<sequence length="275" mass="29240">MPFDWTLLALVCAPVFVYLMLPTLVVVPMALTPRQLLEFPPSGISLRTFHDLLSDAAWTSAVLISLRVAAVVVGLSCLVATTAATALHSARFAGKTIILGILMTPVVAPVIVLALADYQFLVSLHLAGTWVGIALAHSVLATPYVFVTIQASLVGLDPALVRSARSLGAGPMSVFWHVYLPALRPGLLAGAVFAFAVSFDEAVIALFLQGPQATTLPVKMFTDIQYELSPKIAAVASLLVGLATLAFLAQIAIVLRRRSRGRVWAAGGEQRWETS</sequence>
<reference evidence="10 11" key="1">
    <citation type="journal article" date="2019" name="Nat. Microbiol.">
        <title>Mediterranean grassland soil C-N compound turnover is dependent on rainfall and depth, and is mediated by genomically divergent microorganisms.</title>
        <authorList>
            <person name="Diamond S."/>
            <person name="Andeer P.F."/>
            <person name="Li Z."/>
            <person name="Crits-Christoph A."/>
            <person name="Burstein D."/>
            <person name="Anantharaman K."/>
            <person name="Lane K.R."/>
            <person name="Thomas B.C."/>
            <person name="Pan C."/>
            <person name="Northen T.R."/>
            <person name="Banfield J.F."/>
        </authorList>
    </citation>
    <scope>NUCLEOTIDE SEQUENCE [LARGE SCALE GENOMIC DNA]</scope>
    <source>
        <strain evidence="10">NP_7</strain>
    </source>
</reference>
<evidence type="ECO:0000256" key="5">
    <source>
        <dbReference type="ARBA" id="ARBA00022692"/>
    </source>
</evidence>
<keyword evidence="4" id="KW-0997">Cell inner membrane</keyword>
<evidence type="ECO:0000256" key="6">
    <source>
        <dbReference type="ARBA" id="ARBA00022989"/>
    </source>
</evidence>
<dbReference type="SUPFAM" id="SSF161098">
    <property type="entry name" value="MetI-like"/>
    <property type="match status" value="1"/>
</dbReference>